<evidence type="ECO:0000256" key="1">
    <source>
        <dbReference type="SAM" id="MobiDB-lite"/>
    </source>
</evidence>
<keyword evidence="3" id="KW-1185">Reference proteome</keyword>
<protein>
    <submittedName>
        <fullName evidence="2">Uncharacterized protein</fullName>
    </submittedName>
</protein>
<accession>A0ABU6Z0Y6</accession>
<name>A0ABU6Z0Y6_9FABA</name>
<evidence type="ECO:0000313" key="3">
    <source>
        <dbReference type="Proteomes" id="UP001341840"/>
    </source>
</evidence>
<organism evidence="2 3">
    <name type="scientific">Stylosanthes scabra</name>
    <dbReference type="NCBI Taxonomy" id="79078"/>
    <lineage>
        <taxon>Eukaryota</taxon>
        <taxon>Viridiplantae</taxon>
        <taxon>Streptophyta</taxon>
        <taxon>Embryophyta</taxon>
        <taxon>Tracheophyta</taxon>
        <taxon>Spermatophyta</taxon>
        <taxon>Magnoliopsida</taxon>
        <taxon>eudicotyledons</taxon>
        <taxon>Gunneridae</taxon>
        <taxon>Pentapetalae</taxon>
        <taxon>rosids</taxon>
        <taxon>fabids</taxon>
        <taxon>Fabales</taxon>
        <taxon>Fabaceae</taxon>
        <taxon>Papilionoideae</taxon>
        <taxon>50 kb inversion clade</taxon>
        <taxon>dalbergioids sensu lato</taxon>
        <taxon>Dalbergieae</taxon>
        <taxon>Pterocarpus clade</taxon>
        <taxon>Stylosanthes</taxon>
    </lineage>
</organism>
<proteinExistence type="predicted"/>
<reference evidence="2 3" key="1">
    <citation type="journal article" date="2023" name="Plants (Basel)">
        <title>Bridging the Gap: Combining Genomics and Transcriptomics Approaches to Understand Stylosanthes scabra, an Orphan Legume from the Brazilian Caatinga.</title>
        <authorList>
            <person name="Ferreira-Neto J.R.C."/>
            <person name="da Silva M.D."/>
            <person name="Binneck E."/>
            <person name="de Melo N.F."/>
            <person name="da Silva R.H."/>
            <person name="de Melo A.L.T.M."/>
            <person name="Pandolfi V."/>
            <person name="Bustamante F.O."/>
            <person name="Brasileiro-Vidal A.C."/>
            <person name="Benko-Iseppon A.M."/>
        </authorList>
    </citation>
    <scope>NUCLEOTIDE SEQUENCE [LARGE SCALE GENOMIC DNA]</scope>
    <source>
        <tissue evidence="2">Leaves</tissue>
    </source>
</reference>
<sequence>MRGCPNKPHTPKKAIVTRNIGSSSASTSKKRHTPNKATAIRTSEVMTISKTSKSTDIKATRLVKFTKTMAKAGVNETWYIIAPPIEGLVRYFRFQLLPGGGREIELKIGGD</sequence>
<dbReference type="EMBL" id="JASCZI010244998">
    <property type="protein sequence ID" value="MED6214463.1"/>
    <property type="molecule type" value="Genomic_DNA"/>
</dbReference>
<evidence type="ECO:0000313" key="2">
    <source>
        <dbReference type="EMBL" id="MED6214463.1"/>
    </source>
</evidence>
<dbReference type="Proteomes" id="UP001341840">
    <property type="component" value="Unassembled WGS sequence"/>
</dbReference>
<feature type="region of interest" description="Disordered" evidence="1">
    <location>
        <begin position="1"/>
        <end position="37"/>
    </location>
</feature>
<comment type="caution">
    <text evidence="2">The sequence shown here is derived from an EMBL/GenBank/DDBJ whole genome shotgun (WGS) entry which is preliminary data.</text>
</comment>
<gene>
    <name evidence="2" type="ORF">PIB30_103358</name>
</gene>